<keyword evidence="1" id="KW-0812">Transmembrane</keyword>
<dbReference type="Proteomes" id="UP001500755">
    <property type="component" value="Unassembled WGS sequence"/>
</dbReference>
<feature type="transmembrane region" description="Helical" evidence="1">
    <location>
        <begin position="50"/>
        <end position="72"/>
    </location>
</feature>
<name>A0ABN2T7T0_9MICO</name>
<keyword evidence="1" id="KW-1133">Transmembrane helix</keyword>
<evidence type="ECO:0000313" key="3">
    <source>
        <dbReference type="Proteomes" id="UP001500755"/>
    </source>
</evidence>
<keyword evidence="1" id="KW-0472">Membrane</keyword>
<accession>A0ABN2T7T0</accession>
<evidence type="ECO:0000256" key="1">
    <source>
        <dbReference type="SAM" id="Phobius"/>
    </source>
</evidence>
<sequence length="73" mass="7926">MITEPHHDRDDVPLDLYGLPAVPLDERTPEPAPCPDDLPTQGFCWFRRNLAWLVSGGVVVLGLGIAAAIHLLG</sequence>
<reference evidence="2 3" key="1">
    <citation type="journal article" date="2019" name="Int. J. Syst. Evol. Microbiol.">
        <title>The Global Catalogue of Microorganisms (GCM) 10K type strain sequencing project: providing services to taxonomists for standard genome sequencing and annotation.</title>
        <authorList>
            <consortium name="The Broad Institute Genomics Platform"/>
            <consortium name="The Broad Institute Genome Sequencing Center for Infectious Disease"/>
            <person name="Wu L."/>
            <person name="Ma J."/>
        </authorList>
    </citation>
    <scope>NUCLEOTIDE SEQUENCE [LARGE SCALE GENOMIC DNA]</scope>
    <source>
        <strain evidence="2 3">JCM 14546</strain>
    </source>
</reference>
<proteinExistence type="predicted"/>
<protein>
    <submittedName>
        <fullName evidence="2">Uncharacterized protein</fullName>
    </submittedName>
</protein>
<dbReference type="EMBL" id="BAAANO010000005">
    <property type="protein sequence ID" value="GAA2000589.1"/>
    <property type="molecule type" value="Genomic_DNA"/>
</dbReference>
<organism evidence="2 3">
    <name type="scientific">Brevibacterium samyangense</name>
    <dbReference type="NCBI Taxonomy" id="366888"/>
    <lineage>
        <taxon>Bacteria</taxon>
        <taxon>Bacillati</taxon>
        <taxon>Actinomycetota</taxon>
        <taxon>Actinomycetes</taxon>
        <taxon>Micrococcales</taxon>
        <taxon>Brevibacteriaceae</taxon>
        <taxon>Brevibacterium</taxon>
    </lineage>
</organism>
<keyword evidence="3" id="KW-1185">Reference proteome</keyword>
<gene>
    <name evidence="2" type="ORF">GCM10009755_05520</name>
</gene>
<dbReference type="RefSeq" id="WP_344306751.1">
    <property type="nucleotide sequence ID" value="NZ_BAAANO010000005.1"/>
</dbReference>
<evidence type="ECO:0000313" key="2">
    <source>
        <dbReference type="EMBL" id="GAA2000589.1"/>
    </source>
</evidence>
<comment type="caution">
    <text evidence="2">The sequence shown here is derived from an EMBL/GenBank/DDBJ whole genome shotgun (WGS) entry which is preliminary data.</text>
</comment>